<dbReference type="CDD" id="cd03233">
    <property type="entry name" value="ABCG_PDR_domain1"/>
    <property type="match status" value="1"/>
</dbReference>
<dbReference type="InterPro" id="IPR034001">
    <property type="entry name" value="ABCG_PDR_1"/>
</dbReference>
<dbReference type="InterPro" id="IPR043926">
    <property type="entry name" value="ABCG_dom"/>
</dbReference>
<dbReference type="InterPro" id="IPR034003">
    <property type="entry name" value="ABCG_PDR_2"/>
</dbReference>
<feature type="transmembrane region" description="Helical" evidence="10">
    <location>
        <begin position="636"/>
        <end position="654"/>
    </location>
</feature>
<dbReference type="GO" id="GO:0016020">
    <property type="term" value="C:membrane"/>
    <property type="evidence" value="ECO:0007669"/>
    <property type="project" value="UniProtKB-SubCell"/>
</dbReference>
<feature type="transmembrane region" description="Helical" evidence="10">
    <location>
        <begin position="1336"/>
        <end position="1355"/>
    </location>
</feature>
<feature type="compositionally biased region" description="Polar residues" evidence="9">
    <location>
        <begin position="36"/>
        <end position="52"/>
    </location>
</feature>
<dbReference type="OrthoDB" id="245989at2759"/>
<dbReference type="GO" id="GO:0016887">
    <property type="term" value="F:ATP hydrolysis activity"/>
    <property type="evidence" value="ECO:0007669"/>
    <property type="project" value="InterPro"/>
</dbReference>
<organism evidence="12 13">
    <name type="scientific">Antrodiella citrinella</name>
    <dbReference type="NCBI Taxonomy" id="2447956"/>
    <lineage>
        <taxon>Eukaryota</taxon>
        <taxon>Fungi</taxon>
        <taxon>Dikarya</taxon>
        <taxon>Basidiomycota</taxon>
        <taxon>Agaricomycotina</taxon>
        <taxon>Agaricomycetes</taxon>
        <taxon>Polyporales</taxon>
        <taxon>Steccherinaceae</taxon>
        <taxon>Antrodiella</taxon>
    </lineage>
</organism>
<dbReference type="InterPro" id="IPR003439">
    <property type="entry name" value="ABC_transporter-like_ATP-bd"/>
</dbReference>
<dbReference type="GO" id="GO:0005524">
    <property type="term" value="F:ATP binding"/>
    <property type="evidence" value="ECO:0007669"/>
    <property type="project" value="UniProtKB-KW"/>
</dbReference>
<comment type="caution">
    <text evidence="12">The sequence shown here is derived from an EMBL/GenBank/DDBJ whole genome shotgun (WGS) entry which is preliminary data.</text>
</comment>
<evidence type="ECO:0000259" key="11">
    <source>
        <dbReference type="PROSITE" id="PS50893"/>
    </source>
</evidence>
<dbReference type="InterPro" id="IPR013525">
    <property type="entry name" value="ABC2_TM"/>
</dbReference>
<proteinExistence type="inferred from homology"/>
<evidence type="ECO:0000256" key="2">
    <source>
        <dbReference type="ARBA" id="ARBA00006012"/>
    </source>
</evidence>
<dbReference type="GO" id="GO:0140359">
    <property type="term" value="F:ABC-type transporter activity"/>
    <property type="evidence" value="ECO:0007669"/>
    <property type="project" value="InterPro"/>
</dbReference>
<feature type="transmembrane region" description="Helical" evidence="10">
    <location>
        <begin position="666"/>
        <end position="686"/>
    </location>
</feature>
<keyword evidence="4 10" id="KW-0812">Transmembrane</keyword>
<feature type="region of interest" description="Disordered" evidence="9">
    <location>
        <begin position="1"/>
        <end position="24"/>
    </location>
</feature>
<dbReference type="PANTHER" id="PTHR19241">
    <property type="entry name" value="ATP-BINDING CASSETTE TRANSPORTER"/>
    <property type="match status" value="1"/>
</dbReference>
<dbReference type="Pfam" id="PF06422">
    <property type="entry name" value="PDR_CDR"/>
    <property type="match status" value="2"/>
</dbReference>
<evidence type="ECO:0000256" key="10">
    <source>
        <dbReference type="SAM" id="Phobius"/>
    </source>
</evidence>
<keyword evidence="6" id="KW-0067">ATP-binding</keyword>
<dbReference type="SUPFAM" id="SSF52540">
    <property type="entry name" value="P-loop containing nucleoside triphosphate hydrolases"/>
    <property type="match status" value="2"/>
</dbReference>
<dbReference type="Pfam" id="PF14510">
    <property type="entry name" value="ABC_trans_N"/>
    <property type="match status" value="1"/>
</dbReference>
<feature type="transmembrane region" description="Helical" evidence="10">
    <location>
        <begin position="1459"/>
        <end position="1480"/>
    </location>
</feature>
<accession>A0A4S4MZL0</accession>
<feature type="transmembrane region" description="Helical" evidence="10">
    <location>
        <begin position="523"/>
        <end position="547"/>
    </location>
</feature>
<dbReference type="InterPro" id="IPR003593">
    <property type="entry name" value="AAA+_ATPase"/>
</dbReference>
<evidence type="ECO:0000256" key="4">
    <source>
        <dbReference type="ARBA" id="ARBA00022692"/>
    </source>
</evidence>
<keyword evidence="13" id="KW-1185">Reference proteome</keyword>
<dbReference type="Pfam" id="PF19055">
    <property type="entry name" value="ABC2_membrane_7"/>
    <property type="match status" value="1"/>
</dbReference>
<keyword evidence="3" id="KW-0813">Transport</keyword>
<evidence type="ECO:0000256" key="9">
    <source>
        <dbReference type="SAM" id="MobiDB-lite"/>
    </source>
</evidence>
<feature type="transmembrane region" description="Helical" evidence="10">
    <location>
        <begin position="559"/>
        <end position="581"/>
    </location>
</feature>
<feature type="transmembrane region" description="Helical" evidence="10">
    <location>
        <begin position="601"/>
        <end position="627"/>
    </location>
</feature>
<evidence type="ECO:0000256" key="6">
    <source>
        <dbReference type="ARBA" id="ARBA00022840"/>
    </source>
</evidence>
<dbReference type="PROSITE" id="PS00211">
    <property type="entry name" value="ABC_TRANSPORTER_1"/>
    <property type="match status" value="1"/>
</dbReference>
<dbReference type="Pfam" id="PF00005">
    <property type="entry name" value="ABC_tran"/>
    <property type="match status" value="2"/>
</dbReference>
<feature type="domain" description="ABC transporter" evidence="11">
    <location>
        <begin position="863"/>
        <end position="1102"/>
    </location>
</feature>
<keyword evidence="7 10" id="KW-1133">Transmembrane helix</keyword>
<dbReference type="InterPro" id="IPR010929">
    <property type="entry name" value="PDR_CDR_ABC"/>
</dbReference>
<feature type="domain" description="ABC transporter" evidence="11">
    <location>
        <begin position="160"/>
        <end position="414"/>
    </location>
</feature>
<dbReference type="PROSITE" id="PS50893">
    <property type="entry name" value="ABC_TRANSPORTER_2"/>
    <property type="match status" value="2"/>
</dbReference>
<feature type="transmembrane region" description="Helical" evidence="10">
    <location>
        <begin position="1195"/>
        <end position="1215"/>
    </location>
</feature>
<reference evidence="12 13" key="1">
    <citation type="submission" date="2019-02" db="EMBL/GenBank/DDBJ databases">
        <title>Genome sequencing of the rare red list fungi Antrodiella citrinella (Flaviporus citrinellus).</title>
        <authorList>
            <person name="Buettner E."/>
            <person name="Kellner H."/>
        </authorList>
    </citation>
    <scope>NUCLEOTIDE SEQUENCE [LARGE SCALE GENOMIC DNA]</scope>
    <source>
        <strain evidence="12 13">DSM 108506</strain>
    </source>
</reference>
<keyword evidence="5" id="KW-0547">Nucleotide-binding</keyword>
<feature type="region of interest" description="Disordered" evidence="9">
    <location>
        <begin position="83"/>
        <end position="107"/>
    </location>
</feature>
<dbReference type="InterPro" id="IPR027417">
    <property type="entry name" value="P-loop_NTPase"/>
</dbReference>
<evidence type="ECO:0000313" key="12">
    <source>
        <dbReference type="EMBL" id="THH28860.1"/>
    </source>
</evidence>
<evidence type="ECO:0000313" key="13">
    <source>
        <dbReference type="Proteomes" id="UP000308730"/>
    </source>
</evidence>
<evidence type="ECO:0000256" key="1">
    <source>
        <dbReference type="ARBA" id="ARBA00004141"/>
    </source>
</evidence>
<name>A0A4S4MZL0_9APHY</name>
<evidence type="ECO:0000256" key="5">
    <source>
        <dbReference type="ARBA" id="ARBA00022741"/>
    </source>
</evidence>
<protein>
    <recommendedName>
        <fullName evidence="11">ABC transporter domain-containing protein</fullName>
    </recommendedName>
</protein>
<dbReference type="Gene3D" id="3.40.50.300">
    <property type="entry name" value="P-loop containing nucleotide triphosphate hydrolases"/>
    <property type="match status" value="2"/>
</dbReference>
<dbReference type="FunFam" id="3.40.50.300:FF:000054">
    <property type="entry name" value="ABC multidrug transporter atrF"/>
    <property type="match status" value="1"/>
</dbReference>
<gene>
    <name evidence="12" type="ORF">EUX98_g5326</name>
</gene>
<feature type="transmembrane region" description="Helical" evidence="10">
    <location>
        <begin position="1227"/>
        <end position="1245"/>
    </location>
</feature>
<comment type="similarity">
    <text evidence="2">Belongs to the ABC transporter superfamily. ABCG family. PDR (TC 3.A.1.205) subfamily.</text>
</comment>
<dbReference type="EMBL" id="SGPM01000153">
    <property type="protein sequence ID" value="THH28860.1"/>
    <property type="molecule type" value="Genomic_DNA"/>
</dbReference>
<feature type="region of interest" description="Disordered" evidence="9">
    <location>
        <begin position="36"/>
        <end position="69"/>
    </location>
</feature>
<evidence type="ECO:0000256" key="3">
    <source>
        <dbReference type="ARBA" id="ARBA00022448"/>
    </source>
</evidence>
<keyword evidence="8 10" id="KW-0472">Membrane</keyword>
<dbReference type="InterPro" id="IPR029481">
    <property type="entry name" value="ABC_trans_N"/>
</dbReference>
<evidence type="ECO:0000256" key="8">
    <source>
        <dbReference type="ARBA" id="ARBA00023136"/>
    </source>
</evidence>
<feature type="transmembrane region" description="Helical" evidence="10">
    <location>
        <begin position="772"/>
        <end position="793"/>
    </location>
</feature>
<dbReference type="Proteomes" id="UP000308730">
    <property type="component" value="Unassembled WGS sequence"/>
</dbReference>
<feature type="region of interest" description="Disordered" evidence="9">
    <location>
        <begin position="826"/>
        <end position="850"/>
    </location>
</feature>
<dbReference type="InterPro" id="IPR017871">
    <property type="entry name" value="ABC_transporter-like_CS"/>
</dbReference>
<dbReference type="CDD" id="cd03232">
    <property type="entry name" value="ABCG_PDR_domain2"/>
    <property type="match status" value="1"/>
</dbReference>
<comment type="subcellular location">
    <subcellularLocation>
        <location evidence="1">Membrane</location>
        <topology evidence="1">Multi-pass membrane protein</topology>
    </subcellularLocation>
</comment>
<sequence length="1499" mass="166567">MADPAQLDQTTTQGQVPEVPLGPSVAGAYANAAYLNIQQQSPQVSTSPNTSPRLGRKRRPSEARSVDVDFFDPEGVNQLRREMSHASEGRLGAQPEDSESDSDHTVHEERFNLEATLRKIMQKLDESDIQRRELGVMFRDLRVVGLGATASHQATFGSFLNPLNIFGAIKQLRHPALRDILQGFEGVVRPGEMLLVLGSPGAGCTTLLRVLANQRQGYHSVEGTVHYDSFSPDDVQKLYRGDVQYCPEDDVHFPTLTVEQTLTFAAKTRTPHTRPEGESRDVHIKRVVDILTTVFGLRHVRNTLVGNASVRGVSGGEKKRVSISEALATLSRLTCWDNSTRGLDASTALEFVQALRIATDITKQSTLVSIYQAGESLYRLFNKVCVIYEGRMVYFGPADSARQYFIDMGYEPANRQTTADFLVSVTDPNGRIVRAGFEKKVPRTASEFVDYYQKSEVGADNRADMDSYVSEHVNKDDKRRSYRQSVVQAHAQHTRRKSPYITSIPMQVRALMIRRAQILKGGFLAPLIQMMTFVAQAIIVGTIFWRLSDQTITFFSRGGALFFSILFAAISTMAEIPALFAQRPIVLRQSRAAMYHPFVDSLALTLVDIPITAMTITAFSLVLYFFVGLRQEAGNYFYFLLVILTMTLTMKAFFRSLAAGFGSPAPAQTFAGLSVLTLVLYTGYTIPQPSMIGALKWITWINPLRYGFEALIVNEFHALIGQCSVVVPSGPGYEGITVANQVCTTVGSVTGQTVVSGERYIALSFNYSFAHLWRNFGIVVGFGIFFMFTYLSFTEFNTGTSGQSSATLFKRGSKPAVLQEAEAEVKNADIEKSSSSEGSGSSQTQMDAAREAAVDAPAMTDIFSWQHLNYTIPLGHGETRKLLDDVSGYVAPGKLTALVGSSGAGKTTLLNTLAQRVDTGVVTGDRFVNGHQLPPDFQAQTGYVQQMDTHEPTSTVREALLFSAKLRQPADVPLSEKEAYVEKCLKMCGLEAYADAVVGSLSVEHRKRTTIGVELAAKPRLLLFLDEPTSGLDSQSAWAIMSFLRGLADNGQAILCTIHQPSAELFEVFDRLLLLRKGGQTVYFGDLGRQCNTLIDYFQRQGARKCTPEENPAEYILDVTGAGATAQTDQDWYEVWKSSQEAMGLQEEIEKIHAEGRSRPAVQATYKSEFATSWFYQYVTLFARDCQAHWRDPTYLVAKVALNITAGLLIGFTFFKAKDSIQGTQNKLFSIFMATIIAVPSTNQLQVPFIAMRSVYEVRERPSRMYSWTALVASQITADIPWNILGSSLFYLCWFWTVGLPTGRGGYTYLMLGVIFPIYYTTIGQAVAAMSPDAEIAGLLFGFFFSFVIQFDGVLQPYRLLGWWKWMYRLSPFTYIIEGLVGQAIGGFDINCAEKELVQVEPPSGQTCQSFLQTYITNNGGYITNPNASSGCEYCEYRTTDAFLGTSFNIHYSHHWRNFGLTLGYIIFNIAAIFFFTYLFRIQKGNLLKVIKERLSRRK</sequence>
<feature type="transmembrane region" description="Helical" evidence="10">
    <location>
        <begin position="1307"/>
        <end position="1330"/>
    </location>
</feature>
<dbReference type="Pfam" id="PF01061">
    <property type="entry name" value="ABC2_membrane"/>
    <property type="match status" value="2"/>
</dbReference>
<dbReference type="SMART" id="SM00382">
    <property type="entry name" value="AAA"/>
    <property type="match status" value="2"/>
</dbReference>
<evidence type="ECO:0000256" key="7">
    <source>
        <dbReference type="ARBA" id="ARBA00022989"/>
    </source>
</evidence>